<gene>
    <name evidence="2" type="ORF">RIF29_39329</name>
</gene>
<dbReference type="CDD" id="cd11711">
    <property type="entry name" value="GINS_A_Sld5"/>
    <property type="match status" value="1"/>
</dbReference>
<keyword evidence="3" id="KW-1185">Reference proteome</keyword>
<dbReference type="PANTHER" id="PTHR21206:SF0">
    <property type="entry name" value="DNA REPLICATION COMPLEX GINS PROTEIN SLD5"/>
    <property type="match status" value="1"/>
</dbReference>
<dbReference type="Gene3D" id="1.20.58.1030">
    <property type="match status" value="2"/>
</dbReference>
<dbReference type="SUPFAM" id="SSF158573">
    <property type="entry name" value="GINS helical bundle-like"/>
    <property type="match status" value="1"/>
</dbReference>
<organism evidence="2 3">
    <name type="scientific">Crotalaria pallida</name>
    <name type="common">Smooth rattlebox</name>
    <name type="synonym">Crotalaria striata</name>
    <dbReference type="NCBI Taxonomy" id="3830"/>
    <lineage>
        <taxon>Eukaryota</taxon>
        <taxon>Viridiplantae</taxon>
        <taxon>Streptophyta</taxon>
        <taxon>Embryophyta</taxon>
        <taxon>Tracheophyta</taxon>
        <taxon>Spermatophyta</taxon>
        <taxon>Magnoliopsida</taxon>
        <taxon>eudicotyledons</taxon>
        <taxon>Gunneridae</taxon>
        <taxon>Pentapetalae</taxon>
        <taxon>rosids</taxon>
        <taxon>fabids</taxon>
        <taxon>Fabales</taxon>
        <taxon>Fabaceae</taxon>
        <taxon>Papilionoideae</taxon>
        <taxon>50 kb inversion clade</taxon>
        <taxon>genistoids sensu lato</taxon>
        <taxon>core genistoids</taxon>
        <taxon>Crotalarieae</taxon>
        <taxon>Crotalaria</taxon>
    </lineage>
</organism>
<evidence type="ECO:0000313" key="2">
    <source>
        <dbReference type="EMBL" id="KAK7244506.1"/>
    </source>
</evidence>
<feature type="compositionally biased region" description="Acidic residues" evidence="1">
    <location>
        <begin position="1"/>
        <end position="12"/>
    </location>
</feature>
<dbReference type="GO" id="GO:0000727">
    <property type="term" value="P:double-strand break repair via break-induced replication"/>
    <property type="evidence" value="ECO:0007669"/>
    <property type="project" value="TreeGrafter"/>
</dbReference>
<protein>
    <submittedName>
        <fullName evidence="2">Uncharacterized protein</fullName>
    </submittedName>
</protein>
<evidence type="ECO:0000313" key="3">
    <source>
        <dbReference type="Proteomes" id="UP001372338"/>
    </source>
</evidence>
<dbReference type="EMBL" id="JAYWIO010000008">
    <property type="protein sequence ID" value="KAK7244506.1"/>
    <property type="molecule type" value="Genomic_DNA"/>
</dbReference>
<accession>A0AAN9E1V7</accession>
<dbReference type="InterPro" id="IPR036224">
    <property type="entry name" value="GINS_bundle-like_dom_sf"/>
</dbReference>
<name>A0AAN9E1V7_CROPI</name>
<sequence>MASNTAEEEEELTVPTTTTEEEDYEALFSTTDVELLKRAWRNEKAAPEILRFQSDLINRVTEQIQLMEETVEEKSADNADPLSLSLYQMDLDRTLCTGDLKKHLEENVLSQLPENYQSILRQSVISEEDDMENSDICGLIMFLASLPISLILSTLQNLEPCCYTDNFPEPQLDTFVLCRSKEYLTGIQLEDGPVDDRQFPYPCMNLYEASRGALPKRIWKCKHVGIVSLIHRFIHSFIWLPVIQKSPSSDALQANTNTKASIQKQPRFR</sequence>
<reference evidence="2 3" key="1">
    <citation type="submission" date="2024-01" db="EMBL/GenBank/DDBJ databases">
        <title>The genomes of 5 underutilized Papilionoideae crops provide insights into root nodulation and disease resistanc.</title>
        <authorList>
            <person name="Yuan L."/>
        </authorList>
    </citation>
    <scope>NUCLEOTIDE SEQUENCE [LARGE SCALE GENOMIC DNA]</scope>
    <source>
        <strain evidence="2">ZHUSHIDOU_FW_LH</strain>
        <tissue evidence="2">Leaf</tissue>
    </source>
</reference>
<proteinExistence type="predicted"/>
<comment type="caution">
    <text evidence="2">The sequence shown here is derived from an EMBL/GenBank/DDBJ whole genome shotgun (WGS) entry which is preliminary data.</text>
</comment>
<evidence type="ECO:0000256" key="1">
    <source>
        <dbReference type="SAM" id="MobiDB-lite"/>
    </source>
</evidence>
<dbReference type="GO" id="GO:0006261">
    <property type="term" value="P:DNA-templated DNA replication"/>
    <property type="evidence" value="ECO:0007669"/>
    <property type="project" value="InterPro"/>
</dbReference>
<dbReference type="AlphaFoldDB" id="A0AAN9E1V7"/>
<dbReference type="PANTHER" id="PTHR21206">
    <property type="entry name" value="SLD5 PROTEIN"/>
    <property type="match status" value="1"/>
</dbReference>
<dbReference type="GO" id="GO:0000811">
    <property type="term" value="C:GINS complex"/>
    <property type="evidence" value="ECO:0007669"/>
    <property type="project" value="TreeGrafter"/>
</dbReference>
<dbReference type="InterPro" id="IPR038749">
    <property type="entry name" value="Sld5_GINS_A"/>
</dbReference>
<feature type="region of interest" description="Disordered" evidence="1">
    <location>
        <begin position="1"/>
        <end position="21"/>
    </location>
</feature>
<dbReference type="Proteomes" id="UP001372338">
    <property type="component" value="Unassembled WGS sequence"/>
</dbReference>
<dbReference type="InterPro" id="IPR008591">
    <property type="entry name" value="GINS_Sld5"/>
</dbReference>